<feature type="compositionally biased region" description="Polar residues" evidence="1">
    <location>
        <begin position="324"/>
        <end position="345"/>
    </location>
</feature>
<feature type="compositionally biased region" description="Basic and acidic residues" evidence="1">
    <location>
        <begin position="478"/>
        <end position="491"/>
    </location>
</feature>
<keyword evidence="2" id="KW-0812">Transmembrane</keyword>
<feature type="compositionally biased region" description="Polar residues" evidence="1">
    <location>
        <begin position="137"/>
        <end position="147"/>
    </location>
</feature>
<feature type="compositionally biased region" description="Low complexity" evidence="1">
    <location>
        <begin position="166"/>
        <end position="178"/>
    </location>
</feature>
<evidence type="ECO:0000256" key="1">
    <source>
        <dbReference type="SAM" id="MobiDB-lite"/>
    </source>
</evidence>
<keyword evidence="2" id="KW-0472">Membrane</keyword>
<name>A0A517SNJ6_9BACT</name>
<evidence type="ECO:0000256" key="2">
    <source>
        <dbReference type="SAM" id="Phobius"/>
    </source>
</evidence>
<evidence type="ECO:0000313" key="4">
    <source>
        <dbReference type="Proteomes" id="UP000315003"/>
    </source>
</evidence>
<feature type="transmembrane region" description="Helical" evidence="2">
    <location>
        <begin position="21"/>
        <end position="41"/>
    </location>
</feature>
<feature type="compositionally biased region" description="Basic and acidic residues" evidence="1">
    <location>
        <begin position="300"/>
        <end position="320"/>
    </location>
</feature>
<feature type="compositionally biased region" description="Polar residues" evidence="1">
    <location>
        <begin position="405"/>
        <end position="424"/>
    </location>
</feature>
<keyword evidence="2" id="KW-1133">Transmembrane helix</keyword>
<reference evidence="3 4" key="1">
    <citation type="submission" date="2019-02" db="EMBL/GenBank/DDBJ databases">
        <title>Deep-cultivation of Planctomycetes and their phenomic and genomic characterization uncovers novel biology.</title>
        <authorList>
            <person name="Wiegand S."/>
            <person name="Jogler M."/>
            <person name="Boedeker C."/>
            <person name="Pinto D."/>
            <person name="Vollmers J."/>
            <person name="Rivas-Marin E."/>
            <person name="Kohn T."/>
            <person name="Peeters S.H."/>
            <person name="Heuer A."/>
            <person name="Rast P."/>
            <person name="Oberbeckmann S."/>
            <person name="Bunk B."/>
            <person name="Jeske O."/>
            <person name="Meyerdierks A."/>
            <person name="Storesund J.E."/>
            <person name="Kallscheuer N."/>
            <person name="Luecker S."/>
            <person name="Lage O.M."/>
            <person name="Pohl T."/>
            <person name="Merkel B.J."/>
            <person name="Hornburger P."/>
            <person name="Mueller R.-W."/>
            <person name="Bruemmer F."/>
            <person name="Labrenz M."/>
            <person name="Spormann A.M."/>
            <person name="Op den Camp H."/>
            <person name="Overmann J."/>
            <person name="Amann R."/>
            <person name="Jetten M.S.M."/>
            <person name="Mascher T."/>
            <person name="Medema M.H."/>
            <person name="Devos D.P."/>
            <person name="Kaster A.-K."/>
            <person name="Ovreas L."/>
            <person name="Rohde M."/>
            <person name="Galperin M.Y."/>
            <person name="Jogler C."/>
        </authorList>
    </citation>
    <scope>NUCLEOTIDE SEQUENCE [LARGE SCALE GENOMIC DNA]</scope>
    <source>
        <strain evidence="3 4">SV_7m_r</strain>
    </source>
</reference>
<proteinExistence type="predicted"/>
<dbReference type="AlphaFoldDB" id="A0A517SNJ6"/>
<feature type="compositionally biased region" description="Polar residues" evidence="1">
    <location>
        <begin position="65"/>
        <end position="84"/>
    </location>
</feature>
<dbReference type="Proteomes" id="UP000315003">
    <property type="component" value="Chromosome"/>
</dbReference>
<feature type="compositionally biased region" description="Polar residues" evidence="1">
    <location>
        <begin position="198"/>
        <end position="224"/>
    </location>
</feature>
<gene>
    <name evidence="3" type="ORF">SV7mr_01770</name>
</gene>
<feature type="region of interest" description="Disordered" evidence="1">
    <location>
        <begin position="64"/>
        <end position="561"/>
    </location>
</feature>
<sequence>MLLKKTDPCRSKKLSSARARRLSRAVIIALVTGVAFVPGAIGLESAQRDCCGADEARDGFVLRAPQNTGADDSSGQNASNQESGLKSEVAKQPPVAPPATAAQPAAVIAKANPSPSKTGTEHVEAAASTATAAKQTVPLTPQGQQAQPIDASWTKRSHDSGPKPAPAGRAKPVGPVVAEESQPDQPEMLPPSGAGNVTVDQQAGSAQQESLSQSADANPASQPSDAAMLPKARLASDGQLPAKSVAYPLKRPQLSPPGDRVLDGQAGLGQEGLPELPPPSPTLSQQVRPLNRDGFQPVRQEGKWVTRDMQNRLAPLRDPEPLPQVSQRRLTPTRENVDASQSTIPVSPIAGPDAANRDQPASTESDSVSAEPIATLPQQPLADQDRPSEQGDGPTVQEWIGRNQPAPSADQTKSSDSEQATPKSQAKPEDQSATAPAGSKNVASAQLGDKPSTTEHLSDRGAATDPSKSTPSMGLQPKDSDPEAKVARKPTDGAAARPVIKSINEPLAPGKLTPIDGLKLAPVPKGSSATQGSAEPKQRAMDTIAPKSAKPLTKPAKQTPAVAGDLTADASVAAKPIQPTPTSTQYGALDYAGYPLKPIQVSRSVNNLRRTMERALNYFYNRPESANGRSNWGMMHSVMVYGAQTNVQVGRKRYNAIAWIAGNNVCRGQRLLTLDSKGLKARTGVGLQGHQGQFLAVLGMCNVPAEYPLYASGKAFSVADLIEAEQKGCKRGEELTFTLIGLSHYLDTDASWVAADGQRWDFERLIAEELRQPVVGAACGGTHRLMGYAHALRKRRAEGKPLTGQWLRAEKYVDDFVKYAFSLQNRDGSMSTRWFEGRDDNGDRDRKVQTTGHLVEWLLTVLPDDQLQDQRLVAAVSYLARAMGSDLGHEWSIGPKGHALRSMAMYHQRVFRAGTPWIPTAIAGRPVQRQ</sequence>
<feature type="compositionally biased region" description="Low complexity" evidence="1">
    <location>
        <begin position="90"/>
        <end position="113"/>
    </location>
</feature>
<dbReference type="EMBL" id="CP036272">
    <property type="protein sequence ID" value="QDT57693.1"/>
    <property type="molecule type" value="Genomic_DNA"/>
</dbReference>
<evidence type="ECO:0000313" key="3">
    <source>
        <dbReference type="EMBL" id="QDT57693.1"/>
    </source>
</evidence>
<keyword evidence="4" id="KW-1185">Reference proteome</keyword>
<feature type="compositionally biased region" description="Polar residues" evidence="1">
    <location>
        <begin position="359"/>
        <end position="368"/>
    </location>
</feature>
<accession>A0A517SNJ6</accession>
<organism evidence="3 4">
    <name type="scientific">Stieleria bergensis</name>
    <dbReference type="NCBI Taxonomy" id="2528025"/>
    <lineage>
        <taxon>Bacteria</taxon>
        <taxon>Pseudomonadati</taxon>
        <taxon>Planctomycetota</taxon>
        <taxon>Planctomycetia</taxon>
        <taxon>Pirellulales</taxon>
        <taxon>Pirellulaceae</taxon>
        <taxon>Stieleria</taxon>
    </lineage>
</organism>
<protein>
    <submittedName>
        <fullName evidence="3">Uncharacterized protein</fullName>
    </submittedName>
</protein>